<keyword evidence="11" id="KW-1185">Reference proteome</keyword>
<keyword evidence="8" id="KW-0812">Transmembrane</keyword>
<accession>A0ABX1U2V3</accession>
<sequence>MPYVNPHGARPPDHAKRHGQPEKARHRDKAHRRPGRQVYPRSINGYFQRWRWAFIWLTQLVFYGLCWLPWNGRQAVLFDLDTRRFYLFDLVLWPQDAIYLAILLALSALALFLFTAVAGRLWCGYTCPQTVYTEMFLWLEKLAEGERPKRMKLDAAPWSVHKLAVKTAKHTLWIALALWTGLTFVGYFTPIGDLTHGIVELSLGPWELFWVLFYGAATYGNAGFMREHMCKYICPYAQSLYAIRYWPLLSRARLDGKPG</sequence>
<dbReference type="Proteomes" id="UP000749010">
    <property type="component" value="Unassembled WGS sequence"/>
</dbReference>
<proteinExistence type="predicted"/>
<keyword evidence="2" id="KW-0004">4Fe-4S</keyword>
<evidence type="ECO:0000256" key="3">
    <source>
        <dbReference type="ARBA" id="ARBA00022723"/>
    </source>
</evidence>
<dbReference type="InterPro" id="IPR017896">
    <property type="entry name" value="4Fe4S_Fe-S-bd"/>
</dbReference>
<evidence type="ECO:0000259" key="9">
    <source>
        <dbReference type="Pfam" id="PF12801"/>
    </source>
</evidence>
<evidence type="ECO:0000313" key="10">
    <source>
        <dbReference type="EMBL" id="NMQ29664.1"/>
    </source>
</evidence>
<feature type="transmembrane region" description="Helical" evidence="8">
    <location>
        <begin position="97"/>
        <end position="118"/>
    </location>
</feature>
<name>A0ABX1U2V3_9PROT</name>
<keyword evidence="4" id="KW-0249">Electron transport</keyword>
<comment type="caution">
    <text evidence="10">The sequence shown here is derived from an EMBL/GenBank/DDBJ whole genome shotgun (WGS) entry which is preliminary data.</text>
</comment>
<evidence type="ECO:0000256" key="6">
    <source>
        <dbReference type="ARBA" id="ARBA00023014"/>
    </source>
</evidence>
<reference evidence="10 11" key="1">
    <citation type="submission" date="2019-03" db="EMBL/GenBank/DDBJ databases">
        <title>Metabolic reconstructions from genomes of highly enriched 'Candidatus Accumulibacter' and 'Candidatus Competibacter' bioreactor populations.</title>
        <authorList>
            <person name="Annavajhala M.K."/>
            <person name="Welles L."/>
            <person name="Abbas B."/>
            <person name="Sorokin D."/>
            <person name="Park H."/>
            <person name="Van Loosdrecht M."/>
            <person name="Chandran K."/>
        </authorList>
    </citation>
    <scope>NUCLEOTIDE SEQUENCE [LARGE SCALE GENOMIC DNA]</scope>
    <source>
        <strain evidence="10 11">SBR_S</strain>
    </source>
</reference>
<evidence type="ECO:0000256" key="1">
    <source>
        <dbReference type="ARBA" id="ARBA00022448"/>
    </source>
</evidence>
<gene>
    <name evidence="10" type="ORF">E4Q23_18925</name>
</gene>
<organism evidence="10 11">
    <name type="scientific">Candidatus Accumulibacter phosphatis</name>
    <dbReference type="NCBI Taxonomy" id="327160"/>
    <lineage>
        <taxon>Bacteria</taxon>
        <taxon>Pseudomonadati</taxon>
        <taxon>Pseudomonadota</taxon>
        <taxon>Betaproteobacteria</taxon>
        <taxon>Candidatus Accumulibacter</taxon>
    </lineage>
</organism>
<dbReference type="PANTHER" id="PTHR30176:SF3">
    <property type="entry name" value="FERREDOXIN-TYPE PROTEIN NAPH"/>
    <property type="match status" value="1"/>
</dbReference>
<keyword evidence="5" id="KW-0408">Iron</keyword>
<feature type="transmembrane region" description="Helical" evidence="8">
    <location>
        <begin position="171"/>
        <end position="188"/>
    </location>
</feature>
<keyword evidence="6" id="KW-0411">Iron-sulfur</keyword>
<dbReference type="SUPFAM" id="SSF54862">
    <property type="entry name" value="4Fe-4S ferredoxins"/>
    <property type="match status" value="1"/>
</dbReference>
<keyword evidence="3" id="KW-0479">Metal-binding</keyword>
<evidence type="ECO:0000256" key="8">
    <source>
        <dbReference type="SAM" id="Phobius"/>
    </source>
</evidence>
<keyword evidence="8" id="KW-0472">Membrane</keyword>
<evidence type="ECO:0000256" key="2">
    <source>
        <dbReference type="ARBA" id="ARBA00022485"/>
    </source>
</evidence>
<feature type="domain" description="4Fe-4S ferredoxin-type" evidence="9">
    <location>
        <begin position="101"/>
        <end position="140"/>
    </location>
</feature>
<evidence type="ECO:0000256" key="7">
    <source>
        <dbReference type="SAM" id="MobiDB-lite"/>
    </source>
</evidence>
<keyword evidence="1" id="KW-0813">Transport</keyword>
<evidence type="ECO:0000256" key="4">
    <source>
        <dbReference type="ARBA" id="ARBA00022982"/>
    </source>
</evidence>
<dbReference type="InterPro" id="IPR051684">
    <property type="entry name" value="Electron_Trans/Redox"/>
</dbReference>
<dbReference type="Pfam" id="PF12801">
    <property type="entry name" value="Fer4_5"/>
    <property type="match status" value="1"/>
</dbReference>
<dbReference type="PANTHER" id="PTHR30176">
    <property type="entry name" value="FERREDOXIN-TYPE PROTEIN NAPH"/>
    <property type="match status" value="1"/>
</dbReference>
<feature type="compositionally biased region" description="Basic and acidic residues" evidence="7">
    <location>
        <begin position="10"/>
        <end position="25"/>
    </location>
</feature>
<keyword evidence="8" id="KW-1133">Transmembrane helix</keyword>
<feature type="compositionally biased region" description="Basic residues" evidence="7">
    <location>
        <begin position="26"/>
        <end position="35"/>
    </location>
</feature>
<feature type="region of interest" description="Disordered" evidence="7">
    <location>
        <begin position="1"/>
        <end position="35"/>
    </location>
</feature>
<evidence type="ECO:0000313" key="11">
    <source>
        <dbReference type="Proteomes" id="UP000749010"/>
    </source>
</evidence>
<feature type="transmembrane region" description="Helical" evidence="8">
    <location>
        <begin position="50"/>
        <end position="70"/>
    </location>
</feature>
<evidence type="ECO:0000256" key="5">
    <source>
        <dbReference type="ARBA" id="ARBA00023004"/>
    </source>
</evidence>
<dbReference type="EMBL" id="SPMY01000064">
    <property type="protein sequence ID" value="NMQ29664.1"/>
    <property type="molecule type" value="Genomic_DNA"/>
</dbReference>
<feature type="transmembrane region" description="Helical" evidence="8">
    <location>
        <begin position="208"/>
        <end position="225"/>
    </location>
</feature>
<protein>
    <submittedName>
        <fullName evidence="10">4Fe-4S binding protein</fullName>
    </submittedName>
</protein>